<feature type="compositionally biased region" description="Polar residues" evidence="2">
    <location>
        <begin position="42"/>
        <end position="66"/>
    </location>
</feature>
<proteinExistence type="predicted"/>
<feature type="region of interest" description="Disordered" evidence="2">
    <location>
        <begin position="142"/>
        <end position="174"/>
    </location>
</feature>
<feature type="domain" description="RRM" evidence="3">
    <location>
        <begin position="217"/>
        <end position="306"/>
    </location>
</feature>
<dbReference type="EMBL" id="HBNR01013431">
    <property type="protein sequence ID" value="CAE4569052.1"/>
    <property type="molecule type" value="Transcribed_RNA"/>
</dbReference>
<dbReference type="Pfam" id="PF16367">
    <property type="entry name" value="RRM_7"/>
    <property type="match status" value="1"/>
</dbReference>
<feature type="compositionally biased region" description="Basic and acidic residues" evidence="2">
    <location>
        <begin position="199"/>
        <end position="210"/>
    </location>
</feature>
<protein>
    <recommendedName>
        <fullName evidence="3">RRM domain-containing protein</fullName>
    </recommendedName>
</protein>
<sequence length="614" mass="64951">MHSRRARTRRKQQQQQEPWDDPRAQQQSREQDPTDGEGRESPQPQYPTQVCAQTSVQDIDSPTFNDASADDAQGLSSPKMAMFCPQPRRIFAPRSSTPSIENPPGSPWSAHDEACNELRELLGTKSNAGIIFDAGQALDQRPLSSVSTSAGPTPSPDDRVCTPVPGQAETPQPPILEEYDDEWGIGQGVEGGEGLSVSRENDPEGVRERPGFPAQVRKVFVGGVPQNMNQDDLFSIFNSIAGVKKAWLQRHRTAGTVYSTPPRNHRGFGFVIFHDGNAVEKLLGRNSSCFLMLSDGRKLEVKRAVSSGDMATPSNNNGSTSQPAPQSPAPQGVQASKPVGSPWRPGEAAWPIPASGSPPPLPALPSVPAMPTQQAAMSAAAPWPASSNGSMPAVMQAPQAYPGVPGVYVGTTASPHPGILLQPRAGAAVGMPHEDQSELVMQVRTQIMLTPGHPVCEQVGGAMIPRQPWVIDPSSQAAMQMAMGQARVPTPVPPVLSPQPVLASWAPASASHWGHINAASGAVPPQQAPAPSCAAQWVQGHADMRSVTCSPALPEGDAQPPLTEKAGSSSGGASAPVVLPGGLAAPESQQQSSYKNNKELESFLLQAMPDYYDD</sequence>
<feature type="region of interest" description="Disordered" evidence="2">
    <location>
        <begin position="548"/>
        <end position="598"/>
    </location>
</feature>
<evidence type="ECO:0000256" key="1">
    <source>
        <dbReference type="PROSITE-ProRule" id="PRU00176"/>
    </source>
</evidence>
<dbReference type="Gene3D" id="3.30.70.330">
    <property type="match status" value="1"/>
</dbReference>
<feature type="compositionally biased region" description="Pro residues" evidence="2">
    <location>
        <begin position="356"/>
        <end position="365"/>
    </location>
</feature>
<dbReference type="SUPFAM" id="SSF54928">
    <property type="entry name" value="RNA-binding domain, RBD"/>
    <property type="match status" value="1"/>
</dbReference>
<evidence type="ECO:0000259" key="3">
    <source>
        <dbReference type="PROSITE" id="PS50102"/>
    </source>
</evidence>
<dbReference type="SMART" id="SM00360">
    <property type="entry name" value="RRM"/>
    <property type="match status" value="1"/>
</dbReference>
<evidence type="ECO:0000256" key="2">
    <source>
        <dbReference type="SAM" id="MobiDB-lite"/>
    </source>
</evidence>
<dbReference type="AlphaFoldDB" id="A0A7S4Q1A2"/>
<evidence type="ECO:0000313" key="4">
    <source>
        <dbReference type="EMBL" id="CAE4569052.1"/>
    </source>
</evidence>
<feature type="compositionally biased region" description="Basic residues" evidence="2">
    <location>
        <begin position="1"/>
        <end position="12"/>
    </location>
</feature>
<dbReference type="InterPro" id="IPR012677">
    <property type="entry name" value="Nucleotide-bd_a/b_plait_sf"/>
</dbReference>
<feature type="compositionally biased region" description="Low complexity" evidence="2">
    <location>
        <begin position="566"/>
        <end position="575"/>
    </location>
</feature>
<feature type="compositionally biased region" description="Low complexity" evidence="2">
    <location>
        <begin position="319"/>
        <end position="336"/>
    </location>
</feature>
<keyword evidence="1" id="KW-0694">RNA-binding</keyword>
<dbReference type="GO" id="GO:0003723">
    <property type="term" value="F:RNA binding"/>
    <property type="evidence" value="ECO:0007669"/>
    <property type="project" value="UniProtKB-UniRule"/>
</dbReference>
<feature type="region of interest" description="Disordered" evidence="2">
    <location>
        <begin position="186"/>
        <end position="211"/>
    </location>
</feature>
<dbReference type="InterPro" id="IPR035979">
    <property type="entry name" value="RBD_domain_sf"/>
</dbReference>
<gene>
    <name evidence="4" type="ORF">AMON00008_LOCUS8671</name>
</gene>
<reference evidence="4" key="1">
    <citation type="submission" date="2021-01" db="EMBL/GenBank/DDBJ databases">
        <authorList>
            <person name="Corre E."/>
            <person name="Pelletier E."/>
            <person name="Niang G."/>
            <person name="Scheremetjew M."/>
            <person name="Finn R."/>
            <person name="Kale V."/>
            <person name="Holt S."/>
            <person name="Cochrane G."/>
            <person name="Meng A."/>
            <person name="Brown T."/>
            <person name="Cohen L."/>
        </authorList>
    </citation>
    <scope>NUCLEOTIDE SEQUENCE</scope>
    <source>
        <strain evidence="4">CCMP3105</strain>
    </source>
</reference>
<feature type="region of interest" description="Disordered" evidence="2">
    <location>
        <begin position="304"/>
        <end position="365"/>
    </location>
</feature>
<dbReference type="PROSITE" id="PS50102">
    <property type="entry name" value="RRM"/>
    <property type="match status" value="1"/>
</dbReference>
<accession>A0A7S4Q1A2</accession>
<feature type="compositionally biased region" description="Polar residues" evidence="2">
    <location>
        <begin position="142"/>
        <end position="152"/>
    </location>
</feature>
<feature type="region of interest" description="Disordered" evidence="2">
    <location>
        <begin position="1"/>
        <end position="111"/>
    </location>
</feature>
<dbReference type="InterPro" id="IPR000504">
    <property type="entry name" value="RRM_dom"/>
</dbReference>
<organism evidence="4">
    <name type="scientific">Alexandrium monilatum</name>
    <dbReference type="NCBI Taxonomy" id="311494"/>
    <lineage>
        <taxon>Eukaryota</taxon>
        <taxon>Sar</taxon>
        <taxon>Alveolata</taxon>
        <taxon>Dinophyceae</taxon>
        <taxon>Gonyaulacales</taxon>
        <taxon>Pyrocystaceae</taxon>
        <taxon>Alexandrium</taxon>
    </lineage>
</organism>
<name>A0A7S4Q1A2_9DINO</name>
<feature type="compositionally biased region" description="Basic and acidic residues" evidence="2">
    <location>
        <begin position="29"/>
        <end position="40"/>
    </location>
</feature>